<name>A0AAE0ABG4_9ROSI</name>
<dbReference type="Pfam" id="PF00078">
    <property type="entry name" value="RVT_1"/>
    <property type="match status" value="1"/>
</dbReference>
<dbReference type="SUPFAM" id="SSF53098">
    <property type="entry name" value="Ribonuclease H-like"/>
    <property type="match status" value="1"/>
</dbReference>
<dbReference type="Gene3D" id="3.30.420.10">
    <property type="entry name" value="Ribonuclease H-like superfamily/Ribonuclease H"/>
    <property type="match status" value="1"/>
</dbReference>
<keyword evidence="1" id="KW-0812">Transmembrane</keyword>
<reference evidence="4" key="1">
    <citation type="journal article" date="2023" name="Plant J.">
        <title>Genome sequences and population genomics provide insights into the demographic history, inbreeding, and mutation load of two 'living fossil' tree species of Dipteronia.</title>
        <authorList>
            <person name="Feng Y."/>
            <person name="Comes H.P."/>
            <person name="Chen J."/>
            <person name="Zhu S."/>
            <person name="Lu R."/>
            <person name="Zhang X."/>
            <person name="Li P."/>
            <person name="Qiu J."/>
            <person name="Olsen K.M."/>
            <person name="Qiu Y."/>
        </authorList>
    </citation>
    <scope>NUCLEOTIDE SEQUENCE</scope>
    <source>
        <strain evidence="4">NBL</strain>
    </source>
</reference>
<proteinExistence type="predicted"/>
<evidence type="ECO:0000259" key="3">
    <source>
        <dbReference type="PROSITE" id="PS50879"/>
    </source>
</evidence>
<dbReference type="InterPro" id="IPR012337">
    <property type="entry name" value="RNaseH-like_sf"/>
</dbReference>
<accession>A0AAE0ABG4</accession>
<sequence>MWFGSRWRGWIGNCVRSPNLSILINGSPTEQFGIYKGLRQGDPLSPLLFNISIEVLNRMLIKASSIRMLEGARFGSNGVHITHLQFADDTIVFLRPKKEYILNLKRTLRCFELISGLRINFLKSCLVKVGKKRNMEEKWADYLRCKEANLPICYLGLPLGANPCKKNFWDSVILKIEKRLAPWKLKFLSKGGRLVLIKSVLSSIPTYFMSIFKMPVGVAKRIEKLQRLFFWGDGAAKKKLHTVDWNTICKSKANGGLGIGHILVKNTSLLAKWGWRFGCEVHSLWKKVLCAKYGADSKDLRWKWRSSAKGSYFFNTISRLTHEDTQEVVIIKDGIQVVVGRGDRVYFSENIKWDSIPIRISFLRIFALSSNKDGRLQEFGLWQGSNWVWEVPLRRALMGWEQEQWKCFNFALSCVKVRKMISDKVAWSYCPNGSFSVQSFRRCMEGEVSEDCHKTAQIWNNYCPPKVEIFCWNLLKERVMVKDVLSRFGMDLSCPLYGNCIETVDHLFLHCSWTWKLWLEGLSWWEVTCVPNVKLTHWWEGWRDLCPKSNSLRAWCSMFYAIVWTVWEFRNTCLFEGRSISFASASDLIKFRVGWWFKHHGLGSNEPIASILLNIRDICVDKKKRKNHYKEEWFPPSVNGLKFNVDGSSRGKPGPAGIGGVLRNANGRILCLFSAHMGLEEYNTTEILAIHRALELCISKPELKGRDMVIVSDSKVAVSWVNNRDDFGSLKHVDLIYDIREFMKVLKGIDVVYNPRHRNSFADNLAKMGSSNIGDRLVWGDLSFLSLASVLVGAFVFCRF</sequence>
<dbReference type="AlphaFoldDB" id="A0AAE0ABG4"/>
<dbReference type="Pfam" id="PF13456">
    <property type="entry name" value="RVT_3"/>
    <property type="match status" value="1"/>
</dbReference>
<gene>
    <name evidence="4" type="ORF">Dsin_021009</name>
</gene>
<dbReference type="PROSITE" id="PS50878">
    <property type="entry name" value="RT_POL"/>
    <property type="match status" value="1"/>
</dbReference>
<dbReference type="EMBL" id="JANJYJ010000006">
    <property type="protein sequence ID" value="KAK3206963.1"/>
    <property type="molecule type" value="Genomic_DNA"/>
</dbReference>
<keyword evidence="1" id="KW-0472">Membrane</keyword>
<dbReference type="InterPro" id="IPR043502">
    <property type="entry name" value="DNA/RNA_pol_sf"/>
</dbReference>
<organism evidence="4 5">
    <name type="scientific">Dipteronia sinensis</name>
    <dbReference type="NCBI Taxonomy" id="43782"/>
    <lineage>
        <taxon>Eukaryota</taxon>
        <taxon>Viridiplantae</taxon>
        <taxon>Streptophyta</taxon>
        <taxon>Embryophyta</taxon>
        <taxon>Tracheophyta</taxon>
        <taxon>Spermatophyta</taxon>
        <taxon>Magnoliopsida</taxon>
        <taxon>eudicotyledons</taxon>
        <taxon>Gunneridae</taxon>
        <taxon>Pentapetalae</taxon>
        <taxon>rosids</taxon>
        <taxon>malvids</taxon>
        <taxon>Sapindales</taxon>
        <taxon>Sapindaceae</taxon>
        <taxon>Hippocastanoideae</taxon>
        <taxon>Acereae</taxon>
        <taxon>Dipteronia</taxon>
    </lineage>
</organism>
<evidence type="ECO:0000313" key="5">
    <source>
        <dbReference type="Proteomes" id="UP001281410"/>
    </source>
</evidence>
<dbReference type="PROSITE" id="PS50879">
    <property type="entry name" value="RNASE_H_1"/>
    <property type="match status" value="1"/>
</dbReference>
<dbReference type="InterPro" id="IPR044730">
    <property type="entry name" value="RNase_H-like_dom_plant"/>
</dbReference>
<feature type="domain" description="Reverse transcriptase" evidence="2">
    <location>
        <begin position="1"/>
        <end position="159"/>
    </location>
</feature>
<feature type="transmembrane region" description="Helical" evidence="1">
    <location>
        <begin position="777"/>
        <end position="798"/>
    </location>
</feature>
<dbReference type="InterPro" id="IPR002156">
    <property type="entry name" value="RNaseH_domain"/>
</dbReference>
<dbReference type="InterPro" id="IPR026960">
    <property type="entry name" value="RVT-Znf"/>
</dbReference>
<dbReference type="PANTHER" id="PTHR33116:SF75">
    <property type="entry name" value="RIBONUCLEASE H PROTEIN"/>
    <property type="match status" value="1"/>
</dbReference>
<comment type="caution">
    <text evidence="4">The sequence shown here is derived from an EMBL/GenBank/DDBJ whole genome shotgun (WGS) entry which is preliminary data.</text>
</comment>
<dbReference type="InterPro" id="IPR036397">
    <property type="entry name" value="RNaseH_sf"/>
</dbReference>
<evidence type="ECO:0000259" key="2">
    <source>
        <dbReference type="PROSITE" id="PS50878"/>
    </source>
</evidence>
<feature type="domain" description="RNase H type-1" evidence="3">
    <location>
        <begin position="637"/>
        <end position="775"/>
    </location>
</feature>
<keyword evidence="1" id="KW-1133">Transmembrane helix</keyword>
<evidence type="ECO:0000256" key="1">
    <source>
        <dbReference type="SAM" id="Phobius"/>
    </source>
</evidence>
<dbReference type="SUPFAM" id="SSF56672">
    <property type="entry name" value="DNA/RNA polymerases"/>
    <property type="match status" value="1"/>
</dbReference>
<dbReference type="Pfam" id="PF13966">
    <property type="entry name" value="zf-RVT"/>
    <property type="match status" value="1"/>
</dbReference>
<dbReference type="PANTHER" id="PTHR33116">
    <property type="entry name" value="REVERSE TRANSCRIPTASE ZINC-BINDING DOMAIN-CONTAINING PROTEIN-RELATED-RELATED"/>
    <property type="match status" value="1"/>
</dbReference>
<keyword evidence="5" id="KW-1185">Reference proteome</keyword>
<dbReference type="Proteomes" id="UP001281410">
    <property type="component" value="Unassembled WGS sequence"/>
</dbReference>
<dbReference type="CDD" id="cd06222">
    <property type="entry name" value="RNase_H_like"/>
    <property type="match status" value="1"/>
</dbReference>
<dbReference type="InterPro" id="IPR000477">
    <property type="entry name" value="RT_dom"/>
</dbReference>
<dbReference type="GO" id="GO:0003676">
    <property type="term" value="F:nucleic acid binding"/>
    <property type="evidence" value="ECO:0007669"/>
    <property type="project" value="InterPro"/>
</dbReference>
<protein>
    <recommendedName>
        <fullName evidence="6">Reverse transcriptase domain-containing protein</fullName>
    </recommendedName>
</protein>
<evidence type="ECO:0000313" key="4">
    <source>
        <dbReference type="EMBL" id="KAK3206963.1"/>
    </source>
</evidence>
<evidence type="ECO:0008006" key="6">
    <source>
        <dbReference type="Google" id="ProtNLM"/>
    </source>
</evidence>
<dbReference type="GO" id="GO:0004523">
    <property type="term" value="F:RNA-DNA hybrid ribonuclease activity"/>
    <property type="evidence" value="ECO:0007669"/>
    <property type="project" value="InterPro"/>
</dbReference>